<protein>
    <recommendedName>
        <fullName evidence="4">Lipoprotein</fullName>
    </recommendedName>
</protein>
<feature type="region of interest" description="Disordered" evidence="1">
    <location>
        <begin position="74"/>
        <end position="95"/>
    </location>
</feature>
<feature type="region of interest" description="Disordered" evidence="1">
    <location>
        <begin position="469"/>
        <end position="508"/>
    </location>
</feature>
<dbReference type="RefSeq" id="WP_267531948.1">
    <property type="nucleotide sequence ID" value="NZ_JAPNKA010000001.1"/>
</dbReference>
<dbReference type="PROSITE" id="PS51257">
    <property type="entry name" value="PROKAR_LIPOPROTEIN"/>
    <property type="match status" value="1"/>
</dbReference>
<feature type="region of interest" description="Disordered" evidence="1">
    <location>
        <begin position="37"/>
        <end position="56"/>
    </location>
</feature>
<name>A0ABT3ZUD9_9BACT</name>
<evidence type="ECO:0008006" key="4">
    <source>
        <dbReference type="Google" id="ProtNLM"/>
    </source>
</evidence>
<comment type="caution">
    <text evidence="2">The sequence shown here is derived from an EMBL/GenBank/DDBJ whole genome shotgun (WGS) entry which is preliminary data.</text>
</comment>
<proteinExistence type="predicted"/>
<keyword evidence="3" id="KW-1185">Reference proteome</keyword>
<feature type="compositionally biased region" description="Low complexity" evidence="1">
    <location>
        <begin position="42"/>
        <end position="56"/>
    </location>
</feature>
<organism evidence="2 3">
    <name type="scientific">Archangium lansingense</name>
    <dbReference type="NCBI Taxonomy" id="2995310"/>
    <lineage>
        <taxon>Bacteria</taxon>
        <taxon>Pseudomonadati</taxon>
        <taxon>Myxococcota</taxon>
        <taxon>Myxococcia</taxon>
        <taxon>Myxococcales</taxon>
        <taxon>Cystobacterineae</taxon>
        <taxon>Archangiaceae</taxon>
        <taxon>Archangium</taxon>
    </lineage>
</organism>
<evidence type="ECO:0000313" key="3">
    <source>
        <dbReference type="Proteomes" id="UP001207654"/>
    </source>
</evidence>
<dbReference type="EMBL" id="JAPNKA010000001">
    <property type="protein sequence ID" value="MCY1072926.1"/>
    <property type="molecule type" value="Genomic_DNA"/>
</dbReference>
<reference evidence="2 3" key="1">
    <citation type="submission" date="2022-11" db="EMBL/GenBank/DDBJ databases">
        <title>Minimal conservation of predation-associated metabolite biosynthetic gene clusters underscores biosynthetic potential of Myxococcota including descriptions for ten novel species: Archangium lansinium sp. nov., Myxococcus landrumus sp. nov., Nannocystis bai.</title>
        <authorList>
            <person name="Ahearne A."/>
            <person name="Stevens C."/>
            <person name="Phillips K."/>
        </authorList>
    </citation>
    <scope>NUCLEOTIDE SEQUENCE [LARGE SCALE GENOMIC DNA]</scope>
    <source>
        <strain evidence="2 3">MIWBW</strain>
    </source>
</reference>
<dbReference type="Proteomes" id="UP001207654">
    <property type="component" value="Unassembled WGS sequence"/>
</dbReference>
<evidence type="ECO:0000256" key="1">
    <source>
        <dbReference type="SAM" id="MobiDB-lite"/>
    </source>
</evidence>
<feature type="compositionally biased region" description="Low complexity" evidence="1">
    <location>
        <begin position="476"/>
        <end position="508"/>
    </location>
</feature>
<sequence>MRWTGRRPRVPTPPWAYRRAALLGAVLLSTGCVTLAPRHGGSTLESSSALSTLRDTGASEPPLLAALSPLASTQGGEHALSAGPGQQERRGGAGEAPEYVVASMGPTPQGCGGQAVPPGWPDFSSEDSDALLAPFLTCTSPAEYVALQQRVDMPRLVESLTDWDAVRLGPLGPVREDAASILNRKRLSFLLHATDTYGVAHAEVFVRFLLDSAYDDELRELLFWLARDKRLESTLGLMPRARAELEARSLKLSARPDRDFQPGDLLRGTGRAATDLLTHEQEKNAWYTHYARQRGQLPPSYQEDLDEVEREAAKQHYSAGNVVLGSVDHLTFGVPLGFYYLAAGTGHGLYSLSRGEYEQAVRELTPVALLATLYVGGKGVRPLYEARGGGAGLQRGLETVRTRVGALAEKTRQLQAQLGMGAEGLRELARYIQARREAGRFVAVGGMDAALALYAARGNVAKARPLMSKARPGATGSPPVKSGAGASAGKAATAADEAARPAPKQALAAERQGTLASLVDEGVGHTREVVEAKLAVAELEATGPRLPKDVRVLEQHRPVLEAPPPEARGSPRWREYVEYYNKRFKEVEQGTAAEGPLKWAPYEQLRGWFARGLAFERDMVKLLREDAAKPRAERRFLGDFDRPRIETQVGVRKPNSGLRYTDVLVIEEGALGGQPLRVETFSFKSRDLSQSGDKALETQMKADALEALKHYGETLDIRRNSVQSILPGSSEVQVVRVRLIYEGGDLKPAKVNNLKAVVDAVQKAIPGVEVLFP</sequence>
<accession>A0ABT3ZUD9</accession>
<gene>
    <name evidence="2" type="ORF">OV287_00390</name>
</gene>
<evidence type="ECO:0000313" key="2">
    <source>
        <dbReference type="EMBL" id="MCY1072926.1"/>
    </source>
</evidence>